<comment type="caution">
    <text evidence="2">The sequence shown here is derived from an EMBL/GenBank/DDBJ whole genome shotgun (WGS) entry which is preliminary data.</text>
</comment>
<gene>
    <name evidence="2" type="ORF">G3436_04765</name>
</gene>
<sequence length="72" mass="8126">MHIDITQMANRKNPSRLRDLSYKKRYPNAADRGPRAAPLTRKTTMNSATPALDPAELLKLLTALRRAVNTPR</sequence>
<evidence type="ECO:0000313" key="2">
    <source>
        <dbReference type="EMBL" id="NER63328.1"/>
    </source>
</evidence>
<name>A0A6B3NSC2_9PSED</name>
<keyword evidence="3" id="KW-1185">Reference proteome</keyword>
<accession>A0A6B3NSC2</accession>
<feature type="region of interest" description="Disordered" evidence="1">
    <location>
        <begin position="26"/>
        <end position="50"/>
    </location>
</feature>
<proteinExistence type="predicted"/>
<protein>
    <submittedName>
        <fullName evidence="2">Uncharacterized protein</fullName>
    </submittedName>
</protein>
<organism evidence="2 3">
    <name type="scientific">Pseudomonas brassicae</name>
    <dbReference type="NCBI Taxonomy" id="2708063"/>
    <lineage>
        <taxon>Bacteria</taxon>
        <taxon>Pseudomonadati</taxon>
        <taxon>Pseudomonadota</taxon>
        <taxon>Gammaproteobacteria</taxon>
        <taxon>Pseudomonadales</taxon>
        <taxon>Pseudomonadaceae</taxon>
        <taxon>Pseudomonas</taxon>
    </lineage>
</organism>
<dbReference type="AlphaFoldDB" id="A0A6B3NSC2"/>
<dbReference type="Proteomes" id="UP000482634">
    <property type="component" value="Unassembled WGS sequence"/>
</dbReference>
<evidence type="ECO:0000256" key="1">
    <source>
        <dbReference type="SAM" id="MobiDB-lite"/>
    </source>
</evidence>
<reference evidence="2 3" key="1">
    <citation type="submission" date="2020-02" db="EMBL/GenBank/DDBJ databases">
        <title>Broccoli isolated Pseudomonas sp.</title>
        <authorList>
            <person name="Fujikawa T."/>
            <person name="Sawada H."/>
        </authorList>
    </citation>
    <scope>NUCLEOTIDE SEQUENCE [LARGE SCALE GENOMIC DNA]</scope>
    <source>
        <strain evidence="2 3">MAFF212427</strain>
    </source>
</reference>
<evidence type="ECO:0000313" key="3">
    <source>
        <dbReference type="Proteomes" id="UP000482634"/>
    </source>
</evidence>
<dbReference type="EMBL" id="JAAHBU010000050">
    <property type="protein sequence ID" value="NER63328.1"/>
    <property type="molecule type" value="Genomic_DNA"/>
</dbReference>
<dbReference type="RefSeq" id="WP_163941880.1">
    <property type="nucleotide sequence ID" value="NZ_JAAHBU010000050.1"/>
</dbReference>